<evidence type="ECO:0000313" key="2">
    <source>
        <dbReference type="EMBL" id="KAJ0963507.1"/>
    </source>
</evidence>
<dbReference type="Pfam" id="PF23247">
    <property type="entry name" value="LRR_RPS2"/>
    <property type="match status" value="2"/>
</dbReference>
<dbReference type="PANTHER" id="PTHR33463">
    <property type="entry name" value="NB-ARC DOMAIN-CONTAINING PROTEIN-RELATED"/>
    <property type="match status" value="1"/>
</dbReference>
<dbReference type="AlphaFoldDB" id="A0A9D5BZT4"/>
<sequence>MKEVAWNVAKQCAGLPLALGVLGTALRGKKLEVWKTVLNQLMKSTMALDLPGVSNKVRKSIELSYNYLESEAAKWLEQLFIPKYEGCLEELASLRFLTHLHIWGGAVDSNDSLSQDLGSSRRSWTKLQEFYICLVGSSRCSCSLQPQRRSLHLTRTKYFPPSLKTLIEKIESLALEHCEEIEVISSKCDIPLHVFHNLTQLEVSNCLNLTSFGDEPLYHLKLMRVKNCPKLARLLPSRVWQSMHQLEELEVINCKAILQLFPYDHKPMAKTELLPKLENLKLGELPGLESVLQSFQCLPNLVKLYIIECGLRCGLAYHEIEVAADPFPKLWRLKINGCSEMSQMISSSSPDALQGMCIFHNLCKLQVAYCPRLTHLFWSKQAKHMQQLKSLQIWGCESLTALVTSNDNQEMGASASVSASACMVVDHHGSHNFFPRLTQLILYKLPKISAFHQPTALPMEWPCLEEHFIERCSKLKETPLLGPQTSERSRELTLDEARSRMLKLYLNMELGLVHSSRSGALLTFSLRFLFLE</sequence>
<dbReference type="SUPFAM" id="SSF52058">
    <property type="entry name" value="L domain-like"/>
    <property type="match status" value="1"/>
</dbReference>
<organism evidence="2 3">
    <name type="scientific">Dioscorea zingiberensis</name>
    <dbReference type="NCBI Taxonomy" id="325984"/>
    <lineage>
        <taxon>Eukaryota</taxon>
        <taxon>Viridiplantae</taxon>
        <taxon>Streptophyta</taxon>
        <taxon>Embryophyta</taxon>
        <taxon>Tracheophyta</taxon>
        <taxon>Spermatophyta</taxon>
        <taxon>Magnoliopsida</taxon>
        <taxon>Liliopsida</taxon>
        <taxon>Dioscoreales</taxon>
        <taxon>Dioscoreaceae</taxon>
        <taxon>Dioscorea</taxon>
    </lineage>
</organism>
<reference evidence="2" key="1">
    <citation type="submission" date="2021-03" db="EMBL/GenBank/DDBJ databases">
        <authorList>
            <person name="Li Z."/>
            <person name="Yang C."/>
        </authorList>
    </citation>
    <scope>NUCLEOTIDE SEQUENCE</scope>
    <source>
        <strain evidence="2">Dzin_1.0</strain>
        <tissue evidence="2">Leaf</tissue>
    </source>
</reference>
<dbReference type="InterPro" id="IPR042197">
    <property type="entry name" value="Apaf_helical"/>
</dbReference>
<dbReference type="GO" id="GO:0005524">
    <property type="term" value="F:ATP binding"/>
    <property type="evidence" value="ECO:0007669"/>
    <property type="project" value="UniProtKB-KW"/>
</dbReference>
<dbReference type="SUPFAM" id="SSF52540">
    <property type="entry name" value="P-loop containing nucleoside triphosphate hydrolases"/>
    <property type="match status" value="1"/>
</dbReference>
<dbReference type="PRINTS" id="PR00364">
    <property type="entry name" value="DISEASERSIST"/>
</dbReference>
<dbReference type="InterPro" id="IPR027417">
    <property type="entry name" value="P-loop_NTPase"/>
</dbReference>
<dbReference type="Proteomes" id="UP001085076">
    <property type="component" value="Miscellaneous, Linkage group lg09"/>
</dbReference>
<comment type="caution">
    <text evidence="2">The sequence shown here is derived from an EMBL/GenBank/DDBJ whole genome shotgun (WGS) entry which is preliminary data.</text>
</comment>
<feature type="domain" description="Disease resistance protein At4g27190-like leucine-rich repeats" evidence="1">
    <location>
        <begin position="358"/>
        <end position="476"/>
    </location>
</feature>
<dbReference type="InterPro" id="IPR032675">
    <property type="entry name" value="LRR_dom_sf"/>
</dbReference>
<dbReference type="EMBL" id="JAGGNH010000009">
    <property type="protein sequence ID" value="KAJ0963507.1"/>
    <property type="molecule type" value="Genomic_DNA"/>
</dbReference>
<accession>A0A9D5BZT4</accession>
<dbReference type="InterPro" id="IPR050905">
    <property type="entry name" value="Plant_NBS-LRR"/>
</dbReference>
<feature type="domain" description="Disease resistance protein At4g27190-like leucine-rich repeats" evidence="1">
    <location>
        <begin position="218"/>
        <end position="310"/>
    </location>
</feature>
<evidence type="ECO:0000313" key="3">
    <source>
        <dbReference type="Proteomes" id="UP001085076"/>
    </source>
</evidence>
<keyword evidence="3" id="KW-1185">Reference proteome</keyword>
<evidence type="ECO:0000259" key="1">
    <source>
        <dbReference type="Pfam" id="PF23247"/>
    </source>
</evidence>
<dbReference type="Gene3D" id="3.80.10.10">
    <property type="entry name" value="Ribonuclease Inhibitor"/>
    <property type="match status" value="1"/>
</dbReference>
<dbReference type="PANTHER" id="PTHR33463:SF209">
    <property type="entry name" value="DISEASE RESISTANCE PROTEIN RPS2-LIKE"/>
    <property type="match status" value="1"/>
</dbReference>
<dbReference type="Gene3D" id="1.10.8.430">
    <property type="entry name" value="Helical domain of apoptotic protease-activating factors"/>
    <property type="match status" value="1"/>
</dbReference>
<reference evidence="2" key="2">
    <citation type="journal article" date="2022" name="Hortic Res">
        <title>The genome of Dioscorea zingiberensis sheds light on the biosynthesis, origin and evolution of the medicinally important diosgenin saponins.</title>
        <authorList>
            <person name="Li Y."/>
            <person name="Tan C."/>
            <person name="Li Z."/>
            <person name="Guo J."/>
            <person name="Li S."/>
            <person name="Chen X."/>
            <person name="Wang C."/>
            <person name="Dai X."/>
            <person name="Yang H."/>
            <person name="Song W."/>
            <person name="Hou L."/>
            <person name="Xu J."/>
            <person name="Tong Z."/>
            <person name="Xu A."/>
            <person name="Yuan X."/>
            <person name="Wang W."/>
            <person name="Yang Q."/>
            <person name="Chen L."/>
            <person name="Sun Z."/>
            <person name="Wang K."/>
            <person name="Pan B."/>
            <person name="Chen J."/>
            <person name="Bao Y."/>
            <person name="Liu F."/>
            <person name="Qi X."/>
            <person name="Gang D.R."/>
            <person name="Wen J."/>
            <person name="Li J."/>
        </authorList>
    </citation>
    <scope>NUCLEOTIDE SEQUENCE</scope>
    <source>
        <strain evidence="2">Dzin_1.0</strain>
    </source>
</reference>
<name>A0A9D5BZT4_9LILI</name>
<dbReference type="OrthoDB" id="1898799at2759"/>
<gene>
    <name evidence="2" type="ORF">J5N97_028629</name>
</gene>
<protein>
    <recommendedName>
        <fullName evidence="1">Disease resistance protein At4g27190-like leucine-rich repeats domain-containing protein</fullName>
    </recommendedName>
</protein>
<proteinExistence type="predicted"/>
<dbReference type="GO" id="GO:0043531">
    <property type="term" value="F:ADP binding"/>
    <property type="evidence" value="ECO:0007669"/>
    <property type="project" value="InterPro"/>
</dbReference>
<dbReference type="InterPro" id="IPR057135">
    <property type="entry name" value="At4g27190-like_LRR"/>
</dbReference>